<evidence type="ECO:0000313" key="5">
    <source>
        <dbReference type="EnsemblMetazoa" id="tetur18g00860.1"/>
    </source>
</evidence>
<dbReference type="AlphaFoldDB" id="T1KQR4"/>
<dbReference type="EMBL" id="CAEY01000379">
    <property type="status" value="NOT_ANNOTATED_CDS"/>
    <property type="molecule type" value="Genomic_DNA"/>
</dbReference>
<dbReference type="GO" id="GO:0005634">
    <property type="term" value="C:nucleus"/>
    <property type="evidence" value="ECO:0007669"/>
    <property type="project" value="InterPro"/>
</dbReference>
<dbReference type="SUPFAM" id="SSF50978">
    <property type="entry name" value="WD40 repeat-like"/>
    <property type="match status" value="1"/>
</dbReference>
<evidence type="ECO:0000313" key="6">
    <source>
        <dbReference type="Proteomes" id="UP000015104"/>
    </source>
</evidence>
<dbReference type="InterPro" id="IPR009146">
    <property type="entry name" value="Groucho_enhance"/>
</dbReference>
<dbReference type="EMBL" id="CAEY01000378">
    <property type="status" value="NOT_ANNOTATED_CDS"/>
    <property type="molecule type" value="Genomic_DNA"/>
</dbReference>
<dbReference type="PANTHER" id="PTHR10814:SF21">
    <property type="entry name" value="PROTEIN GROUCHO"/>
    <property type="match status" value="1"/>
</dbReference>
<keyword evidence="3" id="KW-0677">Repeat</keyword>
<dbReference type="Pfam" id="PF00400">
    <property type="entry name" value="WD40"/>
    <property type="match status" value="4"/>
</dbReference>
<reference evidence="5" key="2">
    <citation type="submission" date="2015-06" db="UniProtKB">
        <authorList>
            <consortium name="EnsemblMetazoa"/>
        </authorList>
    </citation>
    <scope>IDENTIFICATION</scope>
</reference>
<dbReference type="SMART" id="SM00320">
    <property type="entry name" value="WD40"/>
    <property type="match status" value="5"/>
</dbReference>
<name>T1KQR4_TETUR</name>
<evidence type="ECO:0000256" key="3">
    <source>
        <dbReference type="ARBA" id="ARBA00022737"/>
    </source>
</evidence>
<dbReference type="PROSITE" id="PS00678">
    <property type="entry name" value="WD_REPEATS_1"/>
    <property type="match status" value="1"/>
</dbReference>
<protein>
    <submittedName>
        <fullName evidence="5">Uncharacterized protein</fullName>
    </submittedName>
</protein>
<comment type="similarity">
    <text evidence="1">Belongs to the WD repeat Groucho/TLE family.</text>
</comment>
<dbReference type="GO" id="GO:0003714">
    <property type="term" value="F:transcription corepressor activity"/>
    <property type="evidence" value="ECO:0007669"/>
    <property type="project" value="TreeGrafter"/>
</dbReference>
<keyword evidence="6" id="KW-1185">Reference proteome</keyword>
<proteinExistence type="inferred from homology"/>
<dbReference type="GO" id="GO:0005667">
    <property type="term" value="C:transcription regulator complex"/>
    <property type="evidence" value="ECO:0007669"/>
    <property type="project" value="TreeGrafter"/>
</dbReference>
<reference evidence="6" key="1">
    <citation type="submission" date="2011-08" db="EMBL/GenBank/DDBJ databases">
        <authorList>
            <person name="Rombauts S."/>
        </authorList>
    </citation>
    <scope>NUCLEOTIDE SEQUENCE</scope>
    <source>
        <strain evidence="6">London</strain>
    </source>
</reference>
<dbReference type="EnsemblMetazoa" id="tetur18g00860.1">
    <property type="protein sequence ID" value="tetur18g00860.1"/>
    <property type="gene ID" value="tetur18g00860"/>
</dbReference>
<dbReference type="HOGENOM" id="CLU_2174151_0_0_1"/>
<sequence>MLIMKIITSKNNRASKQNMIRVVAVIVFNLDNYIRSCKLLPDGRTLIVGGEANAICIWDLGQQPRIKAELTSAAPACYALAISPDSKVCFSCCSDGNIAVWDLHNHAIVRQFTGHTDGASCIDISQTPIINMDPSINNVLFSFIIIIQGRQLQLHDFSSQIFSLGYCPTGDWLAVGMESSNVEVMHCSKLEKYQLHLHDSCVLSLKFAYCGKWFVSTGKDNMLNAWRTPYGASIFQSREQSSVLSCDISSDDKYIVTGSGDKKATVYEVIY</sequence>
<dbReference type="Gene3D" id="2.130.10.10">
    <property type="entry name" value="YVTN repeat-like/Quinoprotein amine dehydrogenase"/>
    <property type="match status" value="2"/>
</dbReference>
<keyword evidence="2 4" id="KW-0853">WD repeat</keyword>
<dbReference type="InterPro" id="IPR015943">
    <property type="entry name" value="WD40/YVTN_repeat-like_dom_sf"/>
</dbReference>
<evidence type="ECO:0000256" key="1">
    <source>
        <dbReference type="ARBA" id="ARBA00005969"/>
    </source>
</evidence>
<dbReference type="InterPro" id="IPR036322">
    <property type="entry name" value="WD40_repeat_dom_sf"/>
</dbReference>
<feature type="repeat" description="WD" evidence="4">
    <location>
        <begin position="70"/>
        <end position="111"/>
    </location>
</feature>
<dbReference type="PROSITE" id="PS50082">
    <property type="entry name" value="WD_REPEATS_2"/>
    <property type="match status" value="1"/>
</dbReference>
<dbReference type="PANTHER" id="PTHR10814">
    <property type="entry name" value="TRANSDUCIN-LIKE ENHANCER PROTEIN"/>
    <property type="match status" value="1"/>
</dbReference>
<dbReference type="eggNOG" id="KOG0639">
    <property type="taxonomic scope" value="Eukaryota"/>
</dbReference>
<dbReference type="InterPro" id="IPR019775">
    <property type="entry name" value="WD40_repeat_CS"/>
</dbReference>
<organism evidence="5 6">
    <name type="scientific">Tetranychus urticae</name>
    <name type="common">Two-spotted spider mite</name>
    <dbReference type="NCBI Taxonomy" id="32264"/>
    <lineage>
        <taxon>Eukaryota</taxon>
        <taxon>Metazoa</taxon>
        <taxon>Ecdysozoa</taxon>
        <taxon>Arthropoda</taxon>
        <taxon>Chelicerata</taxon>
        <taxon>Arachnida</taxon>
        <taxon>Acari</taxon>
        <taxon>Acariformes</taxon>
        <taxon>Trombidiformes</taxon>
        <taxon>Prostigmata</taxon>
        <taxon>Eleutherengona</taxon>
        <taxon>Raphignathae</taxon>
        <taxon>Tetranychoidea</taxon>
        <taxon>Tetranychidae</taxon>
        <taxon>Tetranychus</taxon>
    </lineage>
</organism>
<accession>T1KQR4</accession>
<dbReference type="STRING" id="32264.T1KQR4"/>
<dbReference type="GO" id="GO:0090090">
    <property type="term" value="P:negative regulation of canonical Wnt signaling pathway"/>
    <property type="evidence" value="ECO:0007669"/>
    <property type="project" value="TreeGrafter"/>
</dbReference>
<evidence type="ECO:0000256" key="4">
    <source>
        <dbReference type="PROSITE-ProRule" id="PRU00221"/>
    </source>
</evidence>
<evidence type="ECO:0000256" key="2">
    <source>
        <dbReference type="ARBA" id="ARBA00022574"/>
    </source>
</evidence>
<dbReference type="Proteomes" id="UP000015104">
    <property type="component" value="Unassembled WGS sequence"/>
</dbReference>
<dbReference type="PRINTS" id="PR01850">
    <property type="entry name" value="GROUCHOFAMLY"/>
</dbReference>
<dbReference type="InterPro" id="IPR001680">
    <property type="entry name" value="WD40_rpt"/>
</dbReference>